<reference evidence="2 3" key="1">
    <citation type="submission" date="2023-04" db="EMBL/GenBank/DDBJ databases">
        <title>Funneling lignin-derived compounds into biodiesel using alkali-halophilic Citricoccus sp. P2.</title>
        <authorList>
            <person name="Luo C.-B."/>
        </authorList>
    </citation>
    <scope>NUCLEOTIDE SEQUENCE [LARGE SCALE GENOMIC DNA]</scope>
    <source>
        <strain evidence="2 3">P2</strain>
    </source>
</reference>
<keyword evidence="1" id="KW-1133">Transmembrane helix</keyword>
<keyword evidence="1" id="KW-0812">Transmembrane</keyword>
<protein>
    <submittedName>
        <fullName evidence="2">Uncharacterized protein</fullName>
    </submittedName>
</protein>
<dbReference type="RefSeq" id="WP_278158402.1">
    <property type="nucleotide sequence ID" value="NZ_CP121252.1"/>
</dbReference>
<sequence length="177" mass="19209">MTTPVPQKYKHSRPSRLREKSALPRLSMSVFGLIVAWLVPNMVMAVVVLVLNMLPVREQVGDLTPLLTIVGLAGLIIGLPLALLINRVFRHQLNHSVHVLGYALIGLLYGLAVLLAETGGLVPLLIPLVGFPAAILLALGRLAAIPLTRVIEPEIDVEAETEPVVDTRDEDTQRPSM</sequence>
<feature type="transmembrane region" description="Helical" evidence="1">
    <location>
        <begin position="26"/>
        <end position="51"/>
    </location>
</feature>
<evidence type="ECO:0000313" key="3">
    <source>
        <dbReference type="Proteomes" id="UP001219037"/>
    </source>
</evidence>
<name>A0ABY8H8Y0_9MICC</name>
<accession>A0ABY8H8Y0</accession>
<proteinExistence type="predicted"/>
<gene>
    <name evidence="2" type="ORF">P8192_03020</name>
</gene>
<keyword evidence="3" id="KW-1185">Reference proteome</keyword>
<dbReference type="EMBL" id="CP121252">
    <property type="protein sequence ID" value="WFP17113.1"/>
    <property type="molecule type" value="Genomic_DNA"/>
</dbReference>
<feature type="transmembrane region" description="Helical" evidence="1">
    <location>
        <begin position="121"/>
        <end position="139"/>
    </location>
</feature>
<organism evidence="2 3">
    <name type="scientific">Citricoccus muralis</name>
    <dbReference type="NCBI Taxonomy" id="169134"/>
    <lineage>
        <taxon>Bacteria</taxon>
        <taxon>Bacillati</taxon>
        <taxon>Actinomycetota</taxon>
        <taxon>Actinomycetes</taxon>
        <taxon>Micrococcales</taxon>
        <taxon>Micrococcaceae</taxon>
        <taxon>Citricoccus</taxon>
    </lineage>
</organism>
<evidence type="ECO:0000256" key="1">
    <source>
        <dbReference type="SAM" id="Phobius"/>
    </source>
</evidence>
<feature type="transmembrane region" description="Helical" evidence="1">
    <location>
        <begin position="97"/>
        <end position="115"/>
    </location>
</feature>
<keyword evidence="1" id="KW-0472">Membrane</keyword>
<evidence type="ECO:0000313" key="2">
    <source>
        <dbReference type="EMBL" id="WFP17113.1"/>
    </source>
</evidence>
<feature type="transmembrane region" description="Helical" evidence="1">
    <location>
        <begin position="63"/>
        <end position="85"/>
    </location>
</feature>
<dbReference type="Proteomes" id="UP001219037">
    <property type="component" value="Chromosome"/>
</dbReference>